<dbReference type="RefSeq" id="WP_092103740.1">
    <property type="nucleotide sequence ID" value="NZ_FOOT01000005.1"/>
</dbReference>
<evidence type="ECO:0000313" key="8">
    <source>
        <dbReference type="Proteomes" id="UP000198724"/>
    </source>
</evidence>
<evidence type="ECO:0000256" key="1">
    <source>
        <dbReference type="ARBA" id="ARBA00001947"/>
    </source>
</evidence>
<evidence type="ECO:0000256" key="5">
    <source>
        <dbReference type="ARBA" id="ARBA00024029"/>
    </source>
</evidence>
<evidence type="ECO:0000256" key="2">
    <source>
        <dbReference type="ARBA" id="ARBA00022723"/>
    </source>
</evidence>
<dbReference type="Proteomes" id="UP000198724">
    <property type="component" value="Unassembled WGS sequence"/>
</dbReference>
<dbReference type="InterPro" id="IPR003785">
    <property type="entry name" value="Creatininase/forma_Hydrolase"/>
</dbReference>
<protein>
    <submittedName>
        <fullName evidence="7">Creatinine amidohydrolase</fullName>
    </submittedName>
</protein>
<dbReference type="EMBL" id="FOOT01000005">
    <property type="protein sequence ID" value="SFH08673.1"/>
    <property type="molecule type" value="Genomic_DNA"/>
</dbReference>
<keyword evidence="6" id="KW-0732">Signal</keyword>
<feature type="signal peptide" evidence="6">
    <location>
        <begin position="1"/>
        <end position="17"/>
    </location>
</feature>
<dbReference type="PANTHER" id="PTHR35005:SF1">
    <property type="entry name" value="2-AMINO-5-FORMYLAMINO-6-RIBOSYLAMINOPYRIMIDIN-4(3H)-ONE 5'-MONOPHOSPHATE DEFORMYLASE"/>
    <property type="match status" value="1"/>
</dbReference>
<dbReference type="AlphaFoldDB" id="A0A1I2X558"/>
<dbReference type="SUPFAM" id="SSF102215">
    <property type="entry name" value="Creatininase"/>
    <property type="match status" value="1"/>
</dbReference>
<evidence type="ECO:0000256" key="6">
    <source>
        <dbReference type="SAM" id="SignalP"/>
    </source>
</evidence>
<keyword evidence="8" id="KW-1185">Reference proteome</keyword>
<proteinExistence type="inferred from homology"/>
<name>A0A1I2X558_9BACT</name>
<dbReference type="STRING" id="1436961.SAMN05421739_105391"/>
<reference evidence="8" key="1">
    <citation type="submission" date="2016-10" db="EMBL/GenBank/DDBJ databases">
        <authorList>
            <person name="Varghese N."/>
            <person name="Submissions S."/>
        </authorList>
    </citation>
    <scope>NUCLEOTIDE SEQUENCE [LARGE SCALE GENOMIC DNA]</scope>
    <source>
        <strain evidence="8">LP51</strain>
    </source>
</reference>
<feature type="chain" id="PRO_5011750389" evidence="6">
    <location>
        <begin position="18"/>
        <end position="290"/>
    </location>
</feature>
<comment type="cofactor">
    <cofactor evidence="1">
        <name>Zn(2+)</name>
        <dbReference type="ChEBI" id="CHEBI:29105"/>
    </cofactor>
</comment>
<dbReference type="Gene3D" id="3.40.50.10310">
    <property type="entry name" value="Creatininase"/>
    <property type="match status" value="1"/>
</dbReference>
<keyword evidence="2" id="KW-0479">Metal-binding</keyword>
<dbReference type="InterPro" id="IPR024087">
    <property type="entry name" value="Creatininase-like_sf"/>
</dbReference>
<organism evidence="7 8">
    <name type="scientific">Pontibacter chinhatensis</name>
    <dbReference type="NCBI Taxonomy" id="1436961"/>
    <lineage>
        <taxon>Bacteria</taxon>
        <taxon>Pseudomonadati</taxon>
        <taxon>Bacteroidota</taxon>
        <taxon>Cytophagia</taxon>
        <taxon>Cytophagales</taxon>
        <taxon>Hymenobacteraceae</taxon>
        <taxon>Pontibacter</taxon>
    </lineage>
</organism>
<dbReference type="OrthoDB" id="9801445at2"/>
<dbReference type="GO" id="GO:0016811">
    <property type="term" value="F:hydrolase activity, acting on carbon-nitrogen (but not peptide) bonds, in linear amides"/>
    <property type="evidence" value="ECO:0007669"/>
    <property type="project" value="TreeGrafter"/>
</dbReference>
<evidence type="ECO:0000256" key="4">
    <source>
        <dbReference type="ARBA" id="ARBA00022833"/>
    </source>
</evidence>
<evidence type="ECO:0000313" key="7">
    <source>
        <dbReference type="EMBL" id="SFH08673.1"/>
    </source>
</evidence>
<dbReference type="PANTHER" id="PTHR35005">
    <property type="entry name" value="3-DEHYDRO-SCYLLO-INOSOSE HYDROLASE"/>
    <property type="match status" value="1"/>
</dbReference>
<dbReference type="GO" id="GO:0009231">
    <property type="term" value="P:riboflavin biosynthetic process"/>
    <property type="evidence" value="ECO:0007669"/>
    <property type="project" value="TreeGrafter"/>
</dbReference>
<keyword evidence="4" id="KW-0862">Zinc</keyword>
<accession>A0A1I2X558</accession>
<dbReference type="Pfam" id="PF02633">
    <property type="entry name" value="Creatininase"/>
    <property type="match status" value="1"/>
</dbReference>
<gene>
    <name evidence="7" type="ORF">SAMN05421739_105391</name>
</gene>
<comment type="similarity">
    <text evidence="5">Belongs to the creatininase superfamily.</text>
</comment>
<sequence length="290" mass="32881">MRFLLLLFLFATTTAVAQSIPYRWDELTANDWPKALEKSNRTCILPIGILEKHGPHAPLGSDLIHVREWSAMAAKQEYAVVFPDYFYGQVYEAKQQPGTFALPSRVVWDLLEATVEEIARNGFDKIVIVNGHGGNPQLLRYFVQAQLEKRRDYAVYFFDPGQDQAFAEKARKMRKSDAAGDMHAGENETSTLLYLRPDLVKQNLATTESGEDQKRMASLPNLYTGIWWYASYPNHYAGEGAKASKELGKLITDNKVETLVKALKAVKADTKTLELQREYFDRVSKVDARP</sequence>
<dbReference type="GO" id="GO:0046872">
    <property type="term" value="F:metal ion binding"/>
    <property type="evidence" value="ECO:0007669"/>
    <property type="project" value="UniProtKB-KW"/>
</dbReference>
<keyword evidence="3 7" id="KW-0378">Hydrolase</keyword>
<evidence type="ECO:0000256" key="3">
    <source>
        <dbReference type="ARBA" id="ARBA00022801"/>
    </source>
</evidence>